<feature type="transmembrane region" description="Helical" evidence="6">
    <location>
        <begin position="111"/>
        <end position="132"/>
    </location>
</feature>
<accession>A0AAV2WDY2</accession>
<feature type="transmembrane region" description="Helical" evidence="6">
    <location>
        <begin position="73"/>
        <end position="91"/>
    </location>
</feature>
<evidence type="ECO:0000313" key="7">
    <source>
        <dbReference type="EMBL" id="CDQ42504.1"/>
    </source>
</evidence>
<reference evidence="7" key="1">
    <citation type="submission" date="2014-05" db="EMBL/GenBank/DDBJ databases">
        <authorList>
            <person name="Urmite Genomes"/>
        </authorList>
    </citation>
    <scope>NUCLEOTIDE SEQUENCE</scope>
    <source>
        <strain evidence="7">DSM 44074</strain>
    </source>
</reference>
<keyword evidence="3 6" id="KW-0812">Transmembrane</keyword>
<dbReference type="InterPro" id="IPR001123">
    <property type="entry name" value="LeuE-type"/>
</dbReference>
<dbReference type="AlphaFoldDB" id="A0AAV2WDY2"/>
<dbReference type="Pfam" id="PF01810">
    <property type="entry name" value="LysE"/>
    <property type="match status" value="1"/>
</dbReference>
<keyword evidence="4 6" id="KW-1133">Transmembrane helix</keyword>
<feature type="transmembrane region" description="Helical" evidence="6">
    <location>
        <begin position="40"/>
        <end position="61"/>
    </location>
</feature>
<sequence length="203" mass="21196">MNIETALSFAGLCLLLSISPGPDSLLVLRLALNRPREGIFVAAGSAMGSLLWACAVAVGLARLLAAHPGLVDVLHFVGGAYLIYLGIREVFDTAELVDASVPQMRAEMAGFTKGLVSCLLNPKVGLFFLLLAPQYAPDLTVGSILTLGAIDAAVAFLYLTVLAVAAARIFTRITNPRAQRRLRLGSGAAIAVVGVLVLVEALT</sequence>
<evidence type="ECO:0000313" key="8">
    <source>
        <dbReference type="Proteomes" id="UP000028864"/>
    </source>
</evidence>
<evidence type="ECO:0000256" key="2">
    <source>
        <dbReference type="ARBA" id="ARBA00022475"/>
    </source>
</evidence>
<dbReference type="Proteomes" id="UP000028864">
    <property type="component" value="Unassembled WGS sequence"/>
</dbReference>
<protein>
    <submittedName>
        <fullName evidence="7">Translocator</fullName>
    </submittedName>
</protein>
<dbReference type="GO" id="GO:0005886">
    <property type="term" value="C:plasma membrane"/>
    <property type="evidence" value="ECO:0007669"/>
    <property type="project" value="UniProtKB-SubCell"/>
</dbReference>
<evidence type="ECO:0000256" key="6">
    <source>
        <dbReference type="SAM" id="Phobius"/>
    </source>
</evidence>
<keyword evidence="2" id="KW-1003">Cell membrane</keyword>
<comment type="subcellular location">
    <subcellularLocation>
        <location evidence="1">Cell membrane</location>
        <topology evidence="1">Multi-pass membrane protein</topology>
    </subcellularLocation>
</comment>
<reference evidence="7" key="2">
    <citation type="submission" date="2015-09" db="EMBL/GenBank/DDBJ databases">
        <title>Draft genome sequence of Mycobacterium neoaurum DSM 44074.</title>
        <authorList>
            <person name="Croce O."/>
            <person name="Robert C."/>
            <person name="Raoult D."/>
            <person name="Drancourt M."/>
        </authorList>
    </citation>
    <scope>NUCLEOTIDE SEQUENCE</scope>
    <source>
        <strain evidence="7">DSM 44074</strain>
    </source>
</reference>
<dbReference type="EMBL" id="LK021337">
    <property type="protein sequence ID" value="CDQ42504.1"/>
    <property type="molecule type" value="Genomic_DNA"/>
</dbReference>
<organism evidence="7 8">
    <name type="scientific">Mycolicibacterium neoaurum</name>
    <name type="common">Mycobacterium neoaurum</name>
    <dbReference type="NCBI Taxonomy" id="1795"/>
    <lineage>
        <taxon>Bacteria</taxon>
        <taxon>Bacillati</taxon>
        <taxon>Actinomycetota</taxon>
        <taxon>Actinomycetes</taxon>
        <taxon>Mycobacteriales</taxon>
        <taxon>Mycobacteriaceae</taxon>
        <taxon>Mycolicibacterium</taxon>
    </lineage>
</organism>
<evidence type="ECO:0000256" key="4">
    <source>
        <dbReference type="ARBA" id="ARBA00022989"/>
    </source>
</evidence>
<dbReference type="RefSeq" id="WP_030136879.1">
    <property type="nucleotide sequence ID" value="NZ_LK021337.1"/>
</dbReference>
<name>A0AAV2WDY2_MYCNE</name>
<dbReference type="GO" id="GO:0015171">
    <property type="term" value="F:amino acid transmembrane transporter activity"/>
    <property type="evidence" value="ECO:0007669"/>
    <property type="project" value="TreeGrafter"/>
</dbReference>
<evidence type="ECO:0000256" key="1">
    <source>
        <dbReference type="ARBA" id="ARBA00004651"/>
    </source>
</evidence>
<keyword evidence="5 6" id="KW-0472">Membrane</keyword>
<dbReference type="PANTHER" id="PTHR30086:SF20">
    <property type="entry name" value="ARGININE EXPORTER PROTEIN ARGO-RELATED"/>
    <property type="match status" value="1"/>
</dbReference>
<feature type="transmembrane region" description="Helical" evidence="6">
    <location>
        <begin position="6"/>
        <end position="28"/>
    </location>
</feature>
<evidence type="ECO:0000256" key="3">
    <source>
        <dbReference type="ARBA" id="ARBA00022692"/>
    </source>
</evidence>
<feature type="transmembrane region" description="Helical" evidence="6">
    <location>
        <begin position="144"/>
        <end position="170"/>
    </location>
</feature>
<evidence type="ECO:0000256" key="5">
    <source>
        <dbReference type="ARBA" id="ARBA00023136"/>
    </source>
</evidence>
<gene>
    <name evidence="7" type="ORF">BN1047_00357</name>
</gene>
<proteinExistence type="predicted"/>
<feature type="transmembrane region" description="Helical" evidence="6">
    <location>
        <begin position="182"/>
        <end position="202"/>
    </location>
</feature>
<dbReference type="PANTHER" id="PTHR30086">
    <property type="entry name" value="ARGININE EXPORTER PROTEIN ARGO"/>
    <property type="match status" value="1"/>
</dbReference>